<dbReference type="InterPro" id="IPR043502">
    <property type="entry name" value="DNA/RNA_pol_sf"/>
</dbReference>
<dbReference type="GO" id="GO:0003824">
    <property type="term" value="F:catalytic activity"/>
    <property type="evidence" value="ECO:0007669"/>
    <property type="project" value="InterPro"/>
</dbReference>
<dbReference type="Pfam" id="PF03372">
    <property type="entry name" value="Exo_endo_phos"/>
    <property type="match status" value="1"/>
</dbReference>
<reference evidence="3" key="1">
    <citation type="submission" date="2019-08" db="EMBL/GenBank/DDBJ databases">
        <title>The improved chromosome-level genome for the pearl oyster Pinctada fucata martensii using PacBio sequencing and Hi-C.</title>
        <authorList>
            <person name="Zheng Z."/>
        </authorList>
    </citation>
    <scope>NUCLEOTIDE SEQUENCE</scope>
    <source>
        <strain evidence="3">ZZ-2019</strain>
        <tissue evidence="3">Adductor muscle</tissue>
    </source>
</reference>
<dbReference type="SUPFAM" id="SSF56219">
    <property type="entry name" value="DNase I-like"/>
    <property type="match status" value="1"/>
</dbReference>
<evidence type="ECO:0000259" key="2">
    <source>
        <dbReference type="PROSITE" id="PS50878"/>
    </source>
</evidence>
<accession>A0AA88XKQ5</accession>
<gene>
    <name evidence="3" type="ORF">FSP39_001394</name>
</gene>
<evidence type="ECO:0000313" key="4">
    <source>
        <dbReference type="Proteomes" id="UP001186944"/>
    </source>
</evidence>
<dbReference type="InterPro" id="IPR005135">
    <property type="entry name" value="Endo/exonuclease/phosphatase"/>
</dbReference>
<sequence length="1090" mass="125129">MLHTLLLLAGDIEMNPGPTNGTDLSYPSPSTSTTSTDSTFTLEHELKSKLSIINLNVQSLLPKIDLIKAELSDFDVLSFTESWLKPTSDLDDISISGFSPPYNYIRQDRTGGGVSVYVKENIHSKRRDDLEADSCESVWIEMFLHNRKVLLGTFYRPPNSTSEIWDGIKFSIEKACNTGINTILVTGDFNCDQKISTSNDITDICDTMNFSSIINEPTHFTETSQSILDLILTNSPNSIFLSGVGDPFLPNEIRYHCPVYAFLNINKPKRLSITRKIWLYKEGDYDAYRNDISNIDIDNIINNDPNESANRITDKILEIASCRIPNKIVTIRKSDYPWINSNIRKEIRKRKRAHKRAKRTNLPEDWSKFRRKRNEVINLIRKTEQKYMQGLVDKIHDNNTESRQWWKTVNTLTNSNKTNVSIPPLNIDNTDLYVENDKAKTELFNTYFLSQQTIDDDNTTLPDVTTPPFSLCDITIDETDVTDVLSNLNISKATGPDTVHPILLRNASRELSPLLTKLFNLSLQTCIFPESWKHANVSPIFKKDNSSQVKNYRPISLLSIIGKVMERCVFKHLYNYLNRNSILTHLQSGFRPNDSTINQLLDLSNEFGRALDQGKEIRVVFCDISKAFDRVWHKGLIHKLQSIGINGEILNWFSNYLSCRKQRVVINGEVSGWGDIKAGVPQGSILGPVLFLIYINDIVKEINTNIRLFADDTSLYIIVDDPLHSAEILNSDLEKIHYWSRQWLVDFNPNKTVSLLISNKQHSPFHPALYMNDTVIKEVEHHKHLGITFTSDLSWDTHIDSIAKKASKKLHILRKLRFVLDRLSLQKIYFSFIRPVLEYADIIWDGCTQNSKNRLERLHIEAARIVTGATKLASNTSVLKEAGWETLQTRRSKHKLIKFHSMYHCSTPLYLSDLVPQQTYDIHGRDTRNRHNLYPINCRTQKYQNSFLPSTVSSWNNIPVEIRNNPSVSHFKHFLNDSDYHVPSYFFSGSRLGQIYHSRLRTESSSLKSHLFMRNIVNSATCACGALETTKHFLLDCPLFHSIRTSTIETLPRKSVEFLLYGDIMLPNHENSHVFSIVQEFLIKSKRFAT</sequence>
<dbReference type="Proteomes" id="UP001186944">
    <property type="component" value="Unassembled WGS sequence"/>
</dbReference>
<dbReference type="PROSITE" id="PS50878">
    <property type="entry name" value="RT_POL"/>
    <property type="match status" value="1"/>
</dbReference>
<dbReference type="PANTHER" id="PTHR47510">
    <property type="entry name" value="REVERSE TRANSCRIPTASE DOMAIN-CONTAINING PROTEIN"/>
    <property type="match status" value="1"/>
</dbReference>
<proteinExistence type="predicted"/>
<evidence type="ECO:0000313" key="3">
    <source>
        <dbReference type="EMBL" id="KAK3087082.1"/>
    </source>
</evidence>
<dbReference type="AlphaFoldDB" id="A0AA88XKQ5"/>
<dbReference type="Pfam" id="PF00078">
    <property type="entry name" value="RVT_1"/>
    <property type="match status" value="1"/>
</dbReference>
<dbReference type="Gene3D" id="3.60.10.10">
    <property type="entry name" value="Endonuclease/exonuclease/phosphatase"/>
    <property type="match status" value="1"/>
</dbReference>
<dbReference type="InterPro" id="IPR036691">
    <property type="entry name" value="Endo/exonu/phosph_ase_sf"/>
</dbReference>
<feature type="compositionally biased region" description="Low complexity" evidence="1">
    <location>
        <begin position="22"/>
        <end position="37"/>
    </location>
</feature>
<feature type="region of interest" description="Disordered" evidence="1">
    <location>
        <begin position="14"/>
        <end position="37"/>
    </location>
</feature>
<dbReference type="PANTHER" id="PTHR47510:SF3">
    <property type="entry name" value="ENDO_EXONUCLEASE_PHOSPHATASE DOMAIN-CONTAINING PROTEIN"/>
    <property type="match status" value="1"/>
</dbReference>
<feature type="domain" description="Reverse transcriptase" evidence="2">
    <location>
        <begin position="521"/>
        <end position="775"/>
    </location>
</feature>
<dbReference type="EMBL" id="VSWD01000011">
    <property type="protein sequence ID" value="KAK3087082.1"/>
    <property type="molecule type" value="Genomic_DNA"/>
</dbReference>
<organism evidence="3 4">
    <name type="scientific">Pinctada imbricata</name>
    <name type="common">Atlantic pearl-oyster</name>
    <name type="synonym">Pinctada martensii</name>
    <dbReference type="NCBI Taxonomy" id="66713"/>
    <lineage>
        <taxon>Eukaryota</taxon>
        <taxon>Metazoa</taxon>
        <taxon>Spiralia</taxon>
        <taxon>Lophotrochozoa</taxon>
        <taxon>Mollusca</taxon>
        <taxon>Bivalvia</taxon>
        <taxon>Autobranchia</taxon>
        <taxon>Pteriomorphia</taxon>
        <taxon>Pterioida</taxon>
        <taxon>Pterioidea</taxon>
        <taxon>Pteriidae</taxon>
        <taxon>Pinctada</taxon>
    </lineage>
</organism>
<dbReference type="SUPFAM" id="SSF56672">
    <property type="entry name" value="DNA/RNA polymerases"/>
    <property type="match status" value="1"/>
</dbReference>
<comment type="caution">
    <text evidence="3">The sequence shown here is derived from an EMBL/GenBank/DDBJ whole genome shotgun (WGS) entry which is preliminary data.</text>
</comment>
<dbReference type="CDD" id="cd01650">
    <property type="entry name" value="RT_nLTR_like"/>
    <property type="match status" value="1"/>
</dbReference>
<protein>
    <recommendedName>
        <fullName evidence="2">Reverse transcriptase domain-containing protein</fullName>
    </recommendedName>
</protein>
<name>A0AA88XKQ5_PINIB</name>
<keyword evidence="4" id="KW-1185">Reference proteome</keyword>
<evidence type="ECO:0000256" key="1">
    <source>
        <dbReference type="SAM" id="MobiDB-lite"/>
    </source>
</evidence>
<dbReference type="InterPro" id="IPR000477">
    <property type="entry name" value="RT_dom"/>
</dbReference>